<feature type="binding site" evidence="6">
    <location>
        <position position="172"/>
    </location>
    <ligand>
        <name>S-adenosyl-L-methionine</name>
        <dbReference type="ChEBI" id="CHEBI:59789"/>
    </ligand>
</feature>
<dbReference type="PANTHER" id="PTHR22807:SF61">
    <property type="entry name" value="NOL1_NOP2_SUN FAMILY PROTEIN _ ANTITERMINATION NUSB DOMAIN-CONTAINING PROTEIN"/>
    <property type="match status" value="1"/>
</dbReference>
<evidence type="ECO:0000256" key="4">
    <source>
        <dbReference type="ARBA" id="ARBA00022691"/>
    </source>
</evidence>
<dbReference type="RefSeq" id="WP_369602146.1">
    <property type="nucleotide sequence ID" value="NZ_CP154858.1"/>
</dbReference>
<feature type="binding site" evidence="6">
    <location>
        <begin position="121"/>
        <end position="127"/>
    </location>
    <ligand>
        <name>S-adenosyl-L-methionine</name>
        <dbReference type="ChEBI" id="CHEBI:59789"/>
    </ligand>
</feature>
<feature type="domain" description="SAM-dependent MTase RsmB/NOP-type" evidence="7">
    <location>
        <begin position="29"/>
        <end position="317"/>
    </location>
</feature>
<feature type="binding site" evidence="6">
    <location>
        <position position="190"/>
    </location>
    <ligand>
        <name>S-adenosyl-L-methionine</name>
        <dbReference type="ChEBI" id="CHEBI:59789"/>
    </ligand>
</feature>
<evidence type="ECO:0000313" key="8">
    <source>
        <dbReference type="EMBL" id="XDT73150.1"/>
    </source>
</evidence>
<evidence type="ECO:0000256" key="5">
    <source>
        <dbReference type="ARBA" id="ARBA00022884"/>
    </source>
</evidence>
<dbReference type="GO" id="GO:0008173">
    <property type="term" value="F:RNA methyltransferase activity"/>
    <property type="evidence" value="ECO:0007669"/>
    <property type="project" value="InterPro"/>
</dbReference>
<dbReference type="GO" id="GO:0001510">
    <property type="term" value="P:RNA methylation"/>
    <property type="evidence" value="ECO:0007669"/>
    <property type="project" value="InterPro"/>
</dbReference>
<dbReference type="Pfam" id="PF17125">
    <property type="entry name" value="Methyltr_RsmF_N"/>
    <property type="match status" value="1"/>
</dbReference>
<dbReference type="Gene3D" id="3.40.50.150">
    <property type="entry name" value="Vaccinia Virus protein VP39"/>
    <property type="match status" value="1"/>
</dbReference>
<dbReference type="Pfam" id="PF01189">
    <property type="entry name" value="Methyltr_RsmB-F"/>
    <property type="match status" value="1"/>
</dbReference>
<proteinExistence type="inferred from homology"/>
<dbReference type="EC" id="2.1.1.-" evidence="8"/>
<dbReference type="Gene3D" id="3.30.70.1170">
    <property type="entry name" value="Sun protein, domain 3"/>
    <property type="match status" value="1"/>
</dbReference>
<feature type="active site" description="Nucleophile" evidence="6">
    <location>
        <position position="244"/>
    </location>
</feature>
<accession>A0AB39UY76</accession>
<gene>
    <name evidence="8" type="ORF">AAIA72_03990</name>
</gene>
<evidence type="ECO:0000256" key="3">
    <source>
        <dbReference type="ARBA" id="ARBA00022679"/>
    </source>
</evidence>
<evidence type="ECO:0000256" key="2">
    <source>
        <dbReference type="ARBA" id="ARBA00022603"/>
    </source>
</evidence>
<keyword evidence="3 6" id="KW-0808">Transferase</keyword>
<dbReference type="InterPro" id="IPR029063">
    <property type="entry name" value="SAM-dependent_MTases_sf"/>
</dbReference>
<comment type="similarity">
    <text evidence="6">Belongs to the class I-like SAM-binding methyltransferase superfamily. RsmB/NOP family.</text>
</comment>
<dbReference type="InterPro" id="IPR023267">
    <property type="entry name" value="RCMT"/>
</dbReference>
<dbReference type="PRINTS" id="PR02008">
    <property type="entry name" value="RCMTFAMILY"/>
</dbReference>
<evidence type="ECO:0000256" key="6">
    <source>
        <dbReference type="PROSITE-ProRule" id="PRU01023"/>
    </source>
</evidence>
<dbReference type="InterPro" id="IPR049560">
    <property type="entry name" value="MeTrfase_RsmB-F_NOP2_cat"/>
</dbReference>
<keyword evidence="5 6" id="KW-0694">RNA-binding</keyword>
<feature type="binding site" evidence="6">
    <location>
        <position position="145"/>
    </location>
    <ligand>
        <name>S-adenosyl-L-methionine</name>
        <dbReference type="ChEBI" id="CHEBI:59789"/>
    </ligand>
</feature>
<organism evidence="8">
    <name type="scientific">Thermohahella caldifontis</name>
    <dbReference type="NCBI Taxonomy" id="3142973"/>
    <lineage>
        <taxon>Bacteria</taxon>
        <taxon>Pseudomonadati</taxon>
        <taxon>Pseudomonadota</taxon>
        <taxon>Gammaproteobacteria</taxon>
        <taxon>Oceanospirillales</taxon>
        <taxon>Hahellaceae</taxon>
        <taxon>Thermohahella</taxon>
    </lineage>
</organism>
<reference evidence="8" key="1">
    <citation type="submission" date="2024-05" db="EMBL/GenBank/DDBJ databases">
        <title>Genome sequencing of novel strain.</title>
        <authorList>
            <person name="Ganbat D."/>
            <person name="Ganbat S."/>
            <person name="Lee S.-J."/>
        </authorList>
    </citation>
    <scope>NUCLEOTIDE SEQUENCE</scope>
    <source>
        <strain evidence="8">SMD15-11</strain>
    </source>
</reference>
<dbReference type="SUPFAM" id="SSF53335">
    <property type="entry name" value="S-adenosyl-L-methionine-dependent methyltransferases"/>
    <property type="match status" value="1"/>
</dbReference>
<evidence type="ECO:0000256" key="1">
    <source>
        <dbReference type="ARBA" id="ARBA00022490"/>
    </source>
</evidence>
<name>A0AB39UY76_9GAMM</name>
<evidence type="ECO:0000259" key="7">
    <source>
        <dbReference type="PROSITE" id="PS51686"/>
    </source>
</evidence>
<dbReference type="EMBL" id="CP154858">
    <property type="protein sequence ID" value="XDT73150.1"/>
    <property type="molecule type" value="Genomic_DNA"/>
</dbReference>
<sequence>MSHPVTPRLPEDFIASLHAMLPEADVDHVVAHLRDDKPLCVRVNHLKWQDGEWLDWCRQHGIAPEPLDWYPGAWIVPADCRSDLTHSAPFSDGLFYIQNPSSLVPVFLLDPQPGQTILDLAAAPGGKTLAIVDRMRNEGTVSAVEAVKGRFFKLREQLERHGATCVRTYLMDGREAGRKVPGRFDRVLLDAPCSSEARFVAGQPETWSHWSLRKVRECQRKQVGLLKSALQTLRPGGRLVYSTCSFAAEENELVIHKVLKRFKGAVRVVPVGLPLANIRPGLTAWQTQTLDPQLVHARRILPDKVMDGFFVCVLERQAHPE</sequence>
<dbReference type="PROSITE" id="PS51686">
    <property type="entry name" value="SAM_MT_RSMB_NOP"/>
    <property type="match status" value="1"/>
</dbReference>
<protein>
    <submittedName>
        <fullName evidence="8">RsmB/NOP family class I SAM-dependent RNA methyltransferase</fullName>
        <ecNumber evidence="8">2.1.1.-</ecNumber>
    </submittedName>
</protein>
<dbReference type="KEGG" id="tcd:AAIA72_03990"/>
<dbReference type="AlphaFoldDB" id="A0AB39UY76"/>
<dbReference type="InterPro" id="IPR001678">
    <property type="entry name" value="MeTrfase_RsmB-F_NOP2_dom"/>
</dbReference>
<dbReference type="CDD" id="cd02440">
    <property type="entry name" value="AdoMet_MTases"/>
    <property type="match status" value="1"/>
</dbReference>
<keyword evidence="4 6" id="KW-0949">S-adenosyl-L-methionine</keyword>
<dbReference type="InterPro" id="IPR031341">
    <property type="entry name" value="Methyltr_RsmF_N"/>
</dbReference>
<dbReference type="GO" id="GO:0003723">
    <property type="term" value="F:RNA binding"/>
    <property type="evidence" value="ECO:0007669"/>
    <property type="project" value="UniProtKB-UniRule"/>
</dbReference>
<dbReference type="PANTHER" id="PTHR22807">
    <property type="entry name" value="NOP2 YEAST -RELATED NOL1/NOP2/FMU SUN DOMAIN-CONTAINING"/>
    <property type="match status" value="1"/>
</dbReference>
<keyword evidence="2 6" id="KW-0489">Methyltransferase</keyword>
<keyword evidence="1" id="KW-0963">Cytoplasm</keyword>